<proteinExistence type="predicted"/>
<comment type="caution">
    <text evidence="1">The sequence shown here is derived from an EMBL/GenBank/DDBJ whole genome shotgun (WGS) entry which is preliminary data.</text>
</comment>
<accession>A0ABV5FJ51</accession>
<dbReference type="Proteomes" id="UP001589589">
    <property type="component" value="Unassembled WGS sequence"/>
</dbReference>
<organism evidence="1 2">
    <name type="scientific">Flavobacterium branchiarum</name>
    <dbReference type="NCBI Taxonomy" id="1114870"/>
    <lineage>
        <taxon>Bacteria</taxon>
        <taxon>Pseudomonadati</taxon>
        <taxon>Bacteroidota</taxon>
        <taxon>Flavobacteriia</taxon>
        <taxon>Flavobacteriales</taxon>
        <taxon>Flavobacteriaceae</taxon>
        <taxon>Flavobacterium</taxon>
    </lineage>
</organism>
<sequence length="124" mass="14393">MYTDIKTFEDACKVLNLDPAIIIPDFALFPESDRQAMIDHTKLVIIAKAINGDWVPDWNDWDQYKYYPWFKMGSPSGGGFSFDVYDCWGTHSDVGSRLCFQTRDMAKYAGKQFEELYKSYFVKA</sequence>
<dbReference type="EMBL" id="JBHMEX010000022">
    <property type="protein sequence ID" value="MFB9063564.1"/>
    <property type="molecule type" value="Genomic_DNA"/>
</dbReference>
<evidence type="ECO:0000313" key="2">
    <source>
        <dbReference type="Proteomes" id="UP001589589"/>
    </source>
</evidence>
<dbReference type="RefSeq" id="WP_290268204.1">
    <property type="nucleotide sequence ID" value="NZ_JAUFQQ010000005.1"/>
</dbReference>
<gene>
    <name evidence="1" type="ORF">ACFFUQ_05975</name>
</gene>
<name>A0ABV5FJ51_9FLAO</name>
<reference evidence="1 2" key="1">
    <citation type="submission" date="2024-09" db="EMBL/GenBank/DDBJ databases">
        <authorList>
            <person name="Sun Q."/>
            <person name="Mori K."/>
        </authorList>
    </citation>
    <scope>NUCLEOTIDE SEQUENCE [LARGE SCALE GENOMIC DNA]</scope>
    <source>
        <strain evidence="1 2">CECT 7908</strain>
    </source>
</reference>
<evidence type="ECO:0000313" key="1">
    <source>
        <dbReference type="EMBL" id="MFB9063564.1"/>
    </source>
</evidence>
<keyword evidence="2" id="KW-1185">Reference proteome</keyword>
<protein>
    <submittedName>
        <fullName evidence="1">Uncharacterized protein</fullName>
    </submittedName>
</protein>